<feature type="binding site" evidence="3">
    <location>
        <position position="389"/>
    </location>
    <ligand>
        <name>Zn(2+)</name>
        <dbReference type="ChEBI" id="CHEBI:29105"/>
        <label>2</label>
    </ligand>
</feature>
<dbReference type="InterPro" id="IPR010158">
    <property type="entry name" value="Amidase_Cbmase"/>
</dbReference>
<dbReference type="PIRSF" id="PIRSF001235">
    <property type="entry name" value="Amidase_carbamoylase"/>
    <property type="match status" value="1"/>
</dbReference>
<feature type="binding site" evidence="4">
    <location>
        <position position="221"/>
    </location>
    <ligand>
        <name>allantoate</name>
        <dbReference type="ChEBI" id="CHEBI:17536"/>
    </ligand>
</feature>
<evidence type="ECO:0000313" key="5">
    <source>
        <dbReference type="EMBL" id="RCW42231.1"/>
    </source>
</evidence>
<evidence type="ECO:0000256" key="1">
    <source>
        <dbReference type="ARBA" id="ARBA00006153"/>
    </source>
</evidence>
<sequence>MGKKQLRVNTARLEQSIHALAMFGRNEHGGLDRTTFTPAELAARDWLKDQLARIALEIRVDQAANIWAVRKGNEPILPAIAFGSHIDTVPNGGKYDGALGVLIALEVMRVLQEHEIITRHPLELVSFSAEEPNPFGLSTFGSRAVTKKLKRTDIMDVKNPAGQLLTDALRSAGGDPDRFEDAARGPEELSAFLEVHIEQGKRLLERNIPVGVVTAITGIYRETVMVSGEANHAGTTLMEDRKDALTASCGIVLSLEKVCRNHPASEVVGTVGRMVITPNAANIIPEKAWFIAEIRGKSRKEIQEVITAWESCISVIEKERGAIVQRTVMLDQPPAPMDDEVIRVSQEQAHLLGYPFQLLGSMAGHDAAHMASITRSGMLFVPSIDGKSHCPDEESRMEDIEKAANVLLHTILELDQRLDR</sequence>
<dbReference type="InterPro" id="IPR036264">
    <property type="entry name" value="Bact_exopeptidase_dim_dom"/>
</dbReference>
<feature type="binding site" evidence="3">
    <location>
        <position position="131"/>
    </location>
    <ligand>
        <name>Zn(2+)</name>
        <dbReference type="ChEBI" id="CHEBI:29105"/>
        <label>2</label>
    </ligand>
</feature>
<feature type="binding site" evidence="3">
    <location>
        <position position="96"/>
    </location>
    <ligand>
        <name>Zn(2+)</name>
        <dbReference type="ChEBI" id="CHEBI:29105"/>
        <label>1</label>
    </ligand>
</feature>
<dbReference type="RefSeq" id="WP_114383193.1">
    <property type="nucleotide sequence ID" value="NZ_QPJD01000018.1"/>
</dbReference>
<evidence type="ECO:0000256" key="3">
    <source>
        <dbReference type="PIRSR" id="PIRSR001235-1"/>
    </source>
</evidence>
<comment type="similarity">
    <text evidence="1">Belongs to the peptidase M20 family.</text>
</comment>
<feature type="binding site" evidence="3">
    <location>
        <position position="96"/>
    </location>
    <ligand>
        <name>Zn(2+)</name>
        <dbReference type="ChEBI" id="CHEBI:29105"/>
        <label>2</label>
    </ligand>
</feature>
<dbReference type="SUPFAM" id="SSF53187">
    <property type="entry name" value="Zn-dependent exopeptidases"/>
    <property type="match status" value="1"/>
</dbReference>
<dbReference type="PANTHER" id="PTHR32494">
    <property type="entry name" value="ALLANTOATE DEIMINASE-RELATED"/>
    <property type="match status" value="1"/>
</dbReference>
<dbReference type="InterPro" id="IPR002933">
    <property type="entry name" value="Peptidase_M20"/>
</dbReference>
<dbReference type="Gene3D" id="3.30.70.360">
    <property type="match status" value="1"/>
</dbReference>
<keyword evidence="3" id="KW-0479">Metal-binding</keyword>
<evidence type="ECO:0000256" key="4">
    <source>
        <dbReference type="PIRSR" id="PIRSR001235-2"/>
    </source>
</evidence>
<dbReference type="NCBIfam" id="NF006771">
    <property type="entry name" value="PRK09290.1-5"/>
    <property type="match status" value="1"/>
</dbReference>
<feature type="binding site" evidence="4">
    <location>
        <position position="282"/>
    </location>
    <ligand>
        <name>allantoate</name>
        <dbReference type="ChEBI" id="CHEBI:17536"/>
    </ligand>
</feature>
<protein>
    <submittedName>
        <fullName evidence="5">N-carbamoyl-L-amino-acid hydrolase</fullName>
    </submittedName>
</protein>
<dbReference type="EMBL" id="QPJD01000018">
    <property type="protein sequence ID" value="RCW42231.1"/>
    <property type="molecule type" value="Genomic_DNA"/>
</dbReference>
<dbReference type="Gene3D" id="3.40.630.10">
    <property type="entry name" value="Zn peptidases"/>
    <property type="match status" value="1"/>
</dbReference>
<evidence type="ECO:0000256" key="2">
    <source>
        <dbReference type="ARBA" id="ARBA00022801"/>
    </source>
</evidence>
<organism evidence="5 6">
    <name type="scientific">Paenibacillus prosopidis</name>
    <dbReference type="NCBI Taxonomy" id="630520"/>
    <lineage>
        <taxon>Bacteria</taxon>
        <taxon>Bacillati</taxon>
        <taxon>Bacillota</taxon>
        <taxon>Bacilli</taxon>
        <taxon>Bacillales</taxon>
        <taxon>Paenibacillaceae</taxon>
        <taxon>Paenibacillus</taxon>
    </lineage>
</organism>
<accession>A0A368VKK5</accession>
<comment type="caution">
    <text evidence="5">The sequence shown here is derived from an EMBL/GenBank/DDBJ whole genome shotgun (WGS) entry which is preliminary data.</text>
</comment>
<dbReference type="SUPFAM" id="SSF55031">
    <property type="entry name" value="Bacterial exopeptidase dimerisation domain"/>
    <property type="match status" value="1"/>
</dbReference>
<comment type="cofactor">
    <cofactor evidence="3">
        <name>Zn(2+)</name>
        <dbReference type="ChEBI" id="CHEBI:29105"/>
    </cofactor>
    <text evidence="3">Binds 2 Zn(2+) ions per subunit.</text>
</comment>
<dbReference type="InterPro" id="IPR001261">
    <property type="entry name" value="ArgE/DapE_CS"/>
</dbReference>
<dbReference type="GO" id="GO:0016813">
    <property type="term" value="F:hydrolase activity, acting on carbon-nitrogen (but not peptide) bonds, in linear amidines"/>
    <property type="evidence" value="ECO:0007669"/>
    <property type="project" value="InterPro"/>
</dbReference>
<dbReference type="CDD" id="cd03884">
    <property type="entry name" value="M20_bAS"/>
    <property type="match status" value="1"/>
</dbReference>
<dbReference type="PROSITE" id="PS00758">
    <property type="entry name" value="ARGE_DAPE_CPG2_1"/>
    <property type="match status" value="1"/>
</dbReference>
<feature type="binding site" evidence="3">
    <location>
        <position position="85"/>
    </location>
    <ligand>
        <name>Zn(2+)</name>
        <dbReference type="ChEBI" id="CHEBI:29105"/>
        <label>1</label>
    </ligand>
</feature>
<dbReference type="NCBIfam" id="TIGR01879">
    <property type="entry name" value="hydantase"/>
    <property type="match status" value="1"/>
</dbReference>
<reference evidence="5 6" key="1">
    <citation type="submission" date="2018-07" db="EMBL/GenBank/DDBJ databases">
        <title>Genomic Encyclopedia of Type Strains, Phase III (KMG-III): the genomes of soil and plant-associated and newly described type strains.</title>
        <authorList>
            <person name="Whitman W."/>
        </authorList>
    </citation>
    <scope>NUCLEOTIDE SEQUENCE [LARGE SCALE GENOMIC DNA]</scope>
    <source>
        <strain evidence="5 6">CECT 7506</strain>
    </source>
</reference>
<evidence type="ECO:0000313" key="6">
    <source>
        <dbReference type="Proteomes" id="UP000252415"/>
    </source>
</evidence>
<feature type="binding site" evidence="4">
    <location>
        <position position="295"/>
    </location>
    <ligand>
        <name>allantoate</name>
        <dbReference type="ChEBI" id="CHEBI:17536"/>
    </ligand>
</feature>
<dbReference type="PANTHER" id="PTHR32494:SF5">
    <property type="entry name" value="ALLANTOATE AMIDOHYDROLASE"/>
    <property type="match status" value="1"/>
</dbReference>
<dbReference type="Pfam" id="PF01546">
    <property type="entry name" value="Peptidase_M20"/>
    <property type="match status" value="1"/>
</dbReference>
<proteinExistence type="inferred from homology"/>
<keyword evidence="2 5" id="KW-0378">Hydrolase</keyword>
<keyword evidence="3" id="KW-0862">Zinc</keyword>
<dbReference type="AlphaFoldDB" id="A0A368VKK5"/>
<gene>
    <name evidence="5" type="ORF">DFP97_11860</name>
</gene>
<feature type="binding site" evidence="3">
    <location>
        <position position="196"/>
    </location>
    <ligand>
        <name>Zn(2+)</name>
        <dbReference type="ChEBI" id="CHEBI:29105"/>
        <label>1</label>
    </ligand>
</feature>
<dbReference type="GO" id="GO:0046872">
    <property type="term" value="F:metal ion binding"/>
    <property type="evidence" value="ECO:0007669"/>
    <property type="project" value="UniProtKB-KW"/>
</dbReference>
<keyword evidence="6" id="KW-1185">Reference proteome</keyword>
<dbReference type="OrthoDB" id="9808195at2"/>
<dbReference type="Proteomes" id="UP000252415">
    <property type="component" value="Unassembled WGS sequence"/>
</dbReference>
<name>A0A368VKK5_9BACL</name>